<keyword evidence="3" id="KW-1185">Reference proteome</keyword>
<name>A0AAF0PEI7_9EURY</name>
<keyword evidence="1" id="KW-0472">Membrane</keyword>
<feature type="transmembrane region" description="Helical" evidence="1">
    <location>
        <begin position="102"/>
        <end position="121"/>
    </location>
</feature>
<proteinExistence type="predicted"/>
<dbReference type="Proteomes" id="UP001224926">
    <property type="component" value="Chromosome"/>
</dbReference>
<dbReference type="EMBL" id="CP101873">
    <property type="protein sequence ID" value="WMT10012.1"/>
    <property type="molecule type" value="Genomic_DNA"/>
</dbReference>
<feature type="transmembrane region" description="Helical" evidence="1">
    <location>
        <begin position="165"/>
        <end position="187"/>
    </location>
</feature>
<protein>
    <submittedName>
        <fullName evidence="2">Uncharacterized protein</fullName>
    </submittedName>
</protein>
<evidence type="ECO:0000256" key="1">
    <source>
        <dbReference type="SAM" id="Phobius"/>
    </source>
</evidence>
<keyword evidence="1" id="KW-1133">Transmembrane helix</keyword>
<sequence>MSPGTDGRNATGAATSIGAALEHPLVGRYRRRTALTIAYLGGLVAMFAGSYLGARVSVGGDVLDTVSTTGFDALSMVFIALVALTLLVVPVCYALWNGGPGLAALLPLVPVALGDLVVGSYVLDLDLATGLTVGASAAALALVAADARRAGSLRFWEAPIDDDGLLFVTAVSLVGAFGVARFVAAAPAYVYEWYGPFGALWLVPAVVVGSYWLRRLRSAWRSRSTAAALTTRLTGR</sequence>
<evidence type="ECO:0000313" key="3">
    <source>
        <dbReference type="Proteomes" id="UP001224926"/>
    </source>
</evidence>
<organism evidence="2 3">
    <name type="scientific">Natrinema thermotolerans</name>
    <dbReference type="NCBI Taxonomy" id="121872"/>
    <lineage>
        <taxon>Archaea</taxon>
        <taxon>Methanobacteriati</taxon>
        <taxon>Methanobacteriota</taxon>
        <taxon>Stenosarchaea group</taxon>
        <taxon>Halobacteria</taxon>
        <taxon>Halobacteriales</taxon>
        <taxon>Natrialbaceae</taxon>
        <taxon>Natrinema</taxon>
    </lineage>
</organism>
<dbReference type="GeneID" id="39862020"/>
<keyword evidence="1" id="KW-0812">Transmembrane</keyword>
<dbReference type="AlphaFoldDB" id="A0AAF0PEI7"/>
<accession>A0AAF0PEI7</accession>
<dbReference type="RefSeq" id="WP_049965246.1">
    <property type="nucleotide sequence ID" value="NZ_CP101873.1"/>
</dbReference>
<feature type="transmembrane region" description="Helical" evidence="1">
    <location>
        <begin position="193"/>
        <end position="213"/>
    </location>
</feature>
<feature type="transmembrane region" description="Helical" evidence="1">
    <location>
        <begin position="73"/>
        <end position="95"/>
    </location>
</feature>
<evidence type="ECO:0000313" key="2">
    <source>
        <dbReference type="EMBL" id="WMT10012.1"/>
    </source>
</evidence>
<gene>
    <name evidence="2" type="ORF">NP511_10370</name>
</gene>
<dbReference type="GeneID" id="84214349"/>
<feature type="transmembrane region" description="Helical" evidence="1">
    <location>
        <begin position="34"/>
        <end position="53"/>
    </location>
</feature>
<reference evidence="2 3" key="1">
    <citation type="submission" date="2022-07" db="EMBL/GenBank/DDBJ databases">
        <title>Two temperate virus in Haloterrigena jeotgali A29.</title>
        <authorList>
            <person name="Deng X."/>
        </authorList>
    </citation>
    <scope>NUCLEOTIDE SEQUENCE [LARGE SCALE GENOMIC DNA]</scope>
    <source>
        <strain evidence="2 3">A29</strain>
    </source>
</reference>
<feature type="transmembrane region" description="Helical" evidence="1">
    <location>
        <begin position="127"/>
        <end position="145"/>
    </location>
</feature>